<dbReference type="AlphaFoldDB" id="A0A7D6V6M7"/>
<dbReference type="Pfam" id="PF00561">
    <property type="entry name" value="Abhydrolase_1"/>
    <property type="match status" value="1"/>
</dbReference>
<dbReference type="SUPFAM" id="SSF53474">
    <property type="entry name" value="alpha/beta-Hydrolases"/>
    <property type="match status" value="1"/>
</dbReference>
<keyword evidence="4" id="KW-1185">Reference proteome</keyword>
<keyword evidence="3" id="KW-0378">Hydrolase</keyword>
<gene>
    <name evidence="3" type="ORF">H0264_19690</name>
</gene>
<evidence type="ECO:0000313" key="3">
    <source>
        <dbReference type="EMBL" id="QLY27691.1"/>
    </source>
</evidence>
<dbReference type="PANTHER" id="PTHR43798:SF5">
    <property type="entry name" value="MONOACYLGLYCEROL LIPASE ABHD6"/>
    <property type="match status" value="1"/>
</dbReference>
<name>A0A7D6V6M7_9NOCA</name>
<dbReference type="Proteomes" id="UP000515512">
    <property type="component" value="Chromosome"/>
</dbReference>
<evidence type="ECO:0000313" key="4">
    <source>
        <dbReference type="Proteomes" id="UP000515512"/>
    </source>
</evidence>
<dbReference type="InterPro" id="IPR029058">
    <property type="entry name" value="AB_hydrolase_fold"/>
</dbReference>
<accession>A0A7D6V6M7</accession>
<dbReference type="PRINTS" id="PR00111">
    <property type="entry name" value="ABHYDROLASE"/>
</dbReference>
<reference evidence="3 4" key="1">
    <citation type="submission" date="2020-07" db="EMBL/GenBank/DDBJ databases">
        <authorList>
            <person name="Zhuang K."/>
            <person name="Ran Y."/>
        </authorList>
    </citation>
    <scope>NUCLEOTIDE SEQUENCE [LARGE SCALE GENOMIC DNA]</scope>
    <source>
        <strain evidence="3 4">WCH-YHL-001</strain>
    </source>
</reference>
<evidence type="ECO:0000256" key="1">
    <source>
        <dbReference type="SAM" id="MobiDB-lite"/>
    </source>
</evidence>
<protein>
    <submittedName>
        <fullName evidence="3">Alpha/beta hydrolase</fullName>
    </submittedName>
</protein>
<organism evidence="3 4">
    <name type="scientific">Nocardia huaxiensis</name>
    <dbReference type="NCBI Taxonomy" id="2755382"/>
    <lineage>
        <taxon>Bacteria</taxon>
        <taxon>Bacillati</taxon>
        <taxon>Actinomycetota</taxon>
        <taxon>Actinomycetes</taxon>
        <taxon>Mycobacteriales</taxon>
        <taxon>Nocardiaceae</taxon>
        <taxon>Nocardia</taxon>
    </lineage>
</organism>
<dbReference type="GO" id="GO:0047372">
    <property type="term" value="F:monoacylglycerol lipase activity"/>
    <property type="evidence" value="ECO:0007669"/>
    <property type="project" value="TreeGrafter"/>
</dbReference>
<dbReference type="KEGG" id="nhu:H0264_19690"/>
<dbReference type="PANTHER" id="PTHR43798">
    <property type="entry name" value="MONOACYLGLYCEROL LIPASE"/>
    <property type="match status" value="1"/>
</dbReference>
<dbReference type="GO" id="GO:0046464">
    <property type="term" value="P:acylglycerol catabolic process"/>
    <property type="evidence" value="ECO:0007669"/>
    <property type="project" value="TreeGrafter"/>
</dbReference>
<dbReference type="Gene3D" id="3.40.50.1820">
    <property type="entry name" value="alpha/beta hydrolase"/>
    <property type="match status" value="1"/>
</dbReference>
<dbReference type="EMBL" id="CP059399">
    <property type="protein sequence ID" value="QLY27691.1"/>
    <property type="molecule type" value="Genomic_DNA"/>
</dbReference>
<dbReference type="InterPro" id="IPR050266">
    <property type="entry name" value="AB_hydrolase_sf"/>
</dbReference>
<feature type="compositionally biased region" description="Polar residues" evidence="1">
    <location>
        <begin position="1"/>
        <end position="15"/>
    </location>
</feature>
<dbReference type="GO" id="GO:0016020">
    <property type="term" value="C:membrane"/>
    <property type="evidence" value="ECO:0007669"/>
    <property type="project" value="TreeGrafter"/>
</dbReference>
<sequence length="313" mass="34538">MTNSSWDTRTGTSSGENRRGRRLSQRISRLTEVPAGSMVELPGRGRTYVVDLPGPAPDAPVLFLLHGSATTGMLNWFPMLKELQENYRVVVFDQRWHGHGIRSERFDLDDLADDAVALADVLGVEKPIYAGYSMGGIVAQLIARRHPDRVGGLVLAATTYSFQDKWRERAFHRSWSAVMTSVAQLSFRRAELYAARLPELPATSWPVGRMNQWAMTQWRSTSGWAISQAVAVLGRFDSSPWLATIKAPTAVVITTRDRALPVYRQLEMAKMIPGAEIFLAKAGHAACALEADVFVPVFLEAVQSVASASRALP</sequence>
<evidence type="ECO:0000259" key="2">
    <source>
        <dbReference type="Pfam" id="PF00561"/>
    </source>
</evidence>
<proteinExistence type="predicted"/>
<dbReference type="InterPro" id="IPR000073">
    <property type="entry name" value="AB_hydrolase_1"/>
</dbReference>
<feature type="region of interest" description="Disordered" evidence="1">
    <location>
        <begin position="1"/>
        <end position="23"/>
    </location>
</feature>
<feature type="domain" description="AB hydrolase-1" evidence="2">
    <location>
        <begin position="60"/>
        <end position="288"/>
    </location>
</feature>